<dbReference type="OrthoDB" id="9368434at2759"/>
<proteinExistence type="predicted"/>
<dbReference type="AlphaFoldDB" id="A0A3P6TQF5"/>
<keyword evidence="3" id="KW-1185">Reference proteome</keyword>
<reference evidence="2 3" key="1">
    <citation type="submission" date="2018-11" db="EMBL/GenBank/DDBJ databases">
        <authorList>
            <consortium name="Pathogen Informatics"/>
        </authorList>
    </citation>
    <scope>NUCLEOTIDE SEQUENCE [LARGE SCALE GENOMIC DNA]</scope>
</reference>
<feature type="region of interest" description="Disordered" evidence="1">
    <location>
        <begin position="40"/>
        <end position="59"/>
    </location>
</feature>
<organism evidence="2 3">
    <name type="scientific">Dibothriocephalus latus</name>
    <name type="common">Fish tapeworm</name>
    <name type="synonym">Diphyllobothrium latum</name>
    <dbReference type="NCBI Taxonomy" id="60516"/>
    <lineage>
        <taxon>Eukaryota</taxon>
        <taxon>Metazoa</taxon>
        <taxon>Spiralia</taxon>
        <taxon>Lophotrochozoa</taxon>
        <taxon>Platyhelminthes</taxon>
        <taxon>Cestoda</taxon>
        <taxon>Eucestoda</taxon>
        <taxon>Diphyllobothriidea</taxon>
        <taxon>Diphyllobothriidae</taxon>
        <taxon>Dibothriocephalus</taxon>
    </lineage>
</organism>
<accession>A0A3P6TQF5</accession>
<dbReference type="EMBL" id="UYRU01044721">
    <property type="protein sequence ID" value="VDK87527.1"/>
    <property type="molecule type" value="Genomic_DNA"/>
</dbReference>
<gene>
    <name evidence="2" type="ORF">DILT_LOCUS4035</name>
</gene>
<sequence>MRHVAPPSALSVQKRNNFRTVFGRRKDTQPYSRHQYAAAHRSHSPPALAGSTALNFGEDQSSPPECSPCGISAARCHPITERVESSRWSQYRCPVCDKLFPRELAHVYSLAPDANDLRMDGGGHEKTTKYPAEVGQAITAKRRDNRKCESIDTVGFGLILSWFIRS</sequence>
<name>A0A3P6TQF5_DIBLA</name>
<evidence type="ECO:0000256" key="1">
    <source>
        <dbReference type="SAM" id="MobiDB-lite"/>
    </source>
</evidence>
<evidence type="ECO:0000313" key="2">
    <source>
        <dbReference type="EMBL" id="VDK87527.1"/>
    </source>
</evidence>
<evidence type="ECO:0000313" key="3">
    <source>
        <dbReference type="Proteomes" id="UP000281553"/>
    </source>
</evidence>
<dbReference type="Proteomes" id="UP000281553">
    <property type="component" value="Unassembled WGS sequence"/>
</dbReference>
<protein>
    <submittedName>
        <fullName evidence="2">Uncharacterized protein</fullName>
    </submittedName>
</protein>